<protein>
    <submittedName>
        <fullName evidence="1">Tryptophan 7-halogenase</fullName>
    </submittedName>
</protein>
<name>A0ABS5W988_9SPHN</name>
<gene>
    <name evidence="1" type="ORF">KK137_11525</name>
</gene>
<dbReference type="Pfam" id="PF04820">
    <property type="entry name" value="Trp_halogenase"/>
    <property type="match status" value="1"/>
</dbReference>
<dbReference type="InterPro" id="IPR006905">
    <property type="entry name" value="Flavin_halogenase"/>
</dbReference>
<accession>A0ABS5W988</accession>
<evidence type="ECO:0000313" key="1">
    <source>
        <dbReference type="EMBL" id="MBT2134964.1"/>
    </source>
</evidence>
<dbReference type="SUPFAM" id="SSF51905">
    <property type="entry name" value="FAD/NAD(P)-binding domain"/>
    <property type="match status" value="1"/>
</dbReference>
<dbReference type="InterPro" id="IPR050816">
    <property type="entry name" value="Flavin-dep_Halogenase_NPB"/>
</dbReference>
<dbReference type="PANTHER" id="PTHR43747">
    <property type="entry name" value="FAD-BINDING PROTEIN"/>
    <property type="match status" value="1"/>
</dbReference>
<reference evidence="1 2" key="1">
    <citation type="submission" date="2021-05" db="EMBL/GenBank/DDBJ databases">
        <title>Croceibacterium sp. LX-88 genome sequence.</title>
        <authorList>
            <person name="Luo X."/>
        </authorList>
    </citation>
    <scope>NUCLEOTIDE SEQUENCE [LARGE SCALE GENOMIC DNA]</scope>
    <source>
        <strain evidence="1 2">LX-88</strain>
    </source>
</reference>
<dbReference type="InterPro" id="IPR036188">
    <property type="entry name" value="FAD/NAD-bd_sf"/>
</dbReference>
<keyword evidence="2" id="KW-1185">Reference proteome</keyword>
<proteinExistence type="predicted"/>
<sequence>MTGPRELPRRIVVAGDGQLGALAAIALRKSLPGTEVLVIGTPPDPAALADRSPTALPFTNRLHDRLGIEEDRLVREAGASHRLVVRYLGWGGAGHEGVAPYGAVIDPKLKTGFARAWGGGPRNASTEAPPGSLAEVLAGEGWFQPPSGEPNSPLADVDYALRWNVPAYRDLLVREARRLGVQHVRGAIGAAKPNNQGGIAAVALEGVGTFEADLFVDCTGPAATLLSQLPGAVREDWGAALPIRALLFGKPGEPRLDLEDRVAISSVGWLSELSGRDGHQAMVAMVETTTQDAAYAALPAEPGNAVPLDPGCATAPWIGNVVALGDAAAHFEPLAWLNLDLAHRQLALLLELLPGRVPDRRERDEFNRRAGLMASRARDLLSAHYAAPGAAHLGSLARSGELQLGLDQYRRRGRLPFFEEAPLMVQETSALFRALGHPAGEGVLAQAADPREGDAARAGFAAKVQAALAAAPSYGAWLRQVLQS</sequence>
<evidence type="ECO:0000313" key="2">
    <source>
        <dbReference type="Proteomes" id="UP000811255"/>
    </source>
</evidence>
<dbReference type="PANTHER" id="PTHR43747:SF4">
    <property type="entry name" value="FLAVIN-DEPENDENT TRYPTOPHAN HALOGENASE"/>
    <property type="match status" value="1"/>
</dbReference>
<dbReference type="Proteomes" id="UP000811255">
    <property type="component" value="Unassembled WGS sequence"/>
</dbReference>
<dbReference type="EMBL" id="JAHFVK010000002">
    <property type="protein sequence ID" value="MBT2134964.1"/>
    <property type="molecule type" value="Genomic_DNA"/>
</dbReference>
<dbReference type="Gene3D" id="3.50.50.60">
    <property type="entry name" value="FAD/NAD(P)-binding domain"/>
    <property type="match status" value="1"/>
</dbReference>
<dbReference type="RefSeq" id="WP_214536565.1">
    <property type="nucleotide sequence ID" value="NZ_JAHFVK010000002.1"/>
</dbReference>
<organism evidence="1 2">
    <name type="scientific">Croceibacterium selenioxidans</name>
    <dbReference type="NCBI Taxonomy" id="2838833"/>
    <lineage>
        <taxon>Bacteria</taxon>
        <taxon>Pseudomonadati</taxon>
        <taxon>Pseudomonadota</taxon>
        <taxon>Alphaproteobacteria</taxon>
        <taxon>Sphingomonadales</taxon>
        <taxon>Erythrobacteraceae</taxon>
        <taxon>Croceibacterium</taxon>
    </lineage>
</organism>
<comment type="caution">
    <text evidence="1">The sequence shown here is derived from an EMBL/GenBank/DDBJ whole genome shotgun (WGS) entry which is preliminary data.</text>
</comment>